<sequence>MALTPLNETLGRHRAAHLLRRTVFGATQTTINTFASLTPSDAMERLFKDNLESPLPPIDPATGTEWMTTGTTDANSEGFELENYFLRWHLGQFLGGLSTGEDQLAYIFKERLVLFLHTHFTTKKSVVNNSRALYFQNELFRKFAFDSFLPDELNFKALTVKVSLDNAMLRFLDGRFNVKGNPNENYARELLELYSAGRGLEGADKNTQEEGDYGTFTEEDVQAAAKILSGFDFDDSFSEIDPDTGLPTGKIKSNGNQHDNNPKTMSFRLGNTVIAPDPELLVNGEPTRESAIDEIRQLIDVIFAQEETAKHICRKIYRFFGYHEIDDSVQAGIITDLANVFIAADYKIQSVLTAFFTSREFYEGATGVQDDVFGSIIKSPIDLVVGHARAFELTLPNYITNASEFYEITGFMMGKIDDMGLSYYEPYEVAGYSAYHQFPIYHRGWITTTYLTQRYAYMQNVSLGMMDSNPLSTLTPIEYVEKHIDFGLASNAKSLVEEVCKQLLAVSENVSFTNAASELSEERLNYFLNAFLSTFQIDQDPEGAWTTRWTNGVDRETVVRQLQDLFNSVFQSPEYQLM</sequence>
<evidence type="ECO:0000313" key="1">
    <source>
        <dbReference type="EMBL" id="GGC27248.1"/>
    </source>
</evidence>
<evidence type="ECO:0008006" key="3">
    <source>
        <dbReference type="Google" id="ProtNLM"/>
    </source>
</evidence>
<protein>
    <recommendedName>
        <fullName evidence="3">DUF1800 domain-containing protein</fullName>
    </recommendedName>
</protein>
<organism evidence="1 2">
    <name type="scientific">Marivirga lumbricoides</name>
    <dbReference type="NCBI Taxonomy" id="1046115"/>
    <lineage>
        <taxon>Bacteria</taxon>
        <taxon>Pseudomonadati</taxon>
        <taxon>Bacteroidota</taxon>
        <taxon>Cytophagia</taxon>
        <taxon>Cytophagales</taxon>
        <taxon>Marivirgaceae</taxon>
        <taxon>Marivirga</taxon>
    </lineage>
</organism>
<keyword evidence="2" id="KW-1185">Reference proteome</keyword>
<evidence type="ECO:0000313" key="2">
    <source>
        <dbReference type="Proteomes" id="UP000636010"/>
    </source>
</evidence>
<dbReference type="InterPro" id="IPR014917">
    <property type="entry name" value="DUF1800"/>
</dbReference>
<dbReference type="Pfam" id="PF08811">
    <property type="entry name" value="DUF1800"/>
    <property type="match status" value="1"/>
</dbReference>
<reference evidence="2" key="1">
    <citation type="journal article" date="2019" name="Int. J. Syst. Evol. Microbiol.">
        <title>The Global Catalogue of Microorganisms (GCM) 10K type strain sequencing project: providing services to taxonomists for standard genome sequencing and annotation.</title>
        <authorList>
            <consortium name="The Broad Institute Genomics Platform"/>
            <consortium name="The Broad Institute Genome Sequencing Center for Infectious Disease"/>
            <person name="Wu L."/>
            <person name="Ma J."/>
        </authorList>
    </citation>
    <scope>NUCLEOTIDE SEQUENCE [LARGE SCALE GENOMIC DNA]</scope>
    <source>
        <strain evidence="2">CGMCC 1.10832</strain>
    </source>
</reference>
<name>A0ABQ1LNX6_9BACT</name>
<accession>A0ABQ1LNX6</accession>
<gene>
    <name evidence="1" type="ORF">GCM10011506_10860</name>
</gene>
<comment type="caution">
    <text evidence="1">The sequence shown here is derived from an EMBL/GenBank/DDBJ whole genome shotgun (WGS) entry which is preliminary data.</text>
</comment>
<dbReference type="Proteomes" id="UP000636010">
    <property type="component" value="Unassembled WGS sequence"/>
</dbReference>
<dbReference type="RefSeq" id="WP_188461021.1">
    <property type="nucleotide sequence ID" value="NZ_BAABHU010000003.1"/>
</dbReference>
<dbReference type="EMBL" id="BMEC01000003">
    <property type="protein sequence ID" value="GGC27248.1"/>
    <property type="molecule type" value="Genomic_DNA"/>
</dbReference>
<proteinExistence type="predicted"/>